<dbReference type="Proteomes" id="UP000275530">
    <property type="component" value="Unassembled WGS sequence"/>
</dbReference>
<sequence length="333" mass="35806">MTFDGKVFGAEIVAIVKGHVERSLAPLNARIEAMEKMIAAWPVPKDGEPGKSITLDDVAPMIKGEVDRLAAQLPDIGAMVREAVDKIPEGIDGKDADPELIKQMVADAVAALPPAEKGKDADPVEVAAQIMAEVERAVAALPVPKDGQSVTLDDVRPLIEEAVTKAVTLIPVPKDGVDGKDGRDGLDVVKFIRDDRGHLNGILRDGTTVDLGEYVGKDGAPGKDGADGVGFDDMSVVFDGERGFKFRFVKGSQVKEFAFTAPWMIYRGVFRSGESYKEGDVCTWGGNIYHCHTDTTDKPDGEQRCWTLAVKKGRDGKDGIIKPAREITPVKVD</sequence>
<dbReference type="EMBL" id="QZXA01000001">
    <property type="protein sequence ID" value="RJT37902.1"/>
    <property type="molecule type" value="Genomic_DNA"/>
</dbReference>
<dbReference type="RefSeq" id="WP_064983114.1">
    <property type="nucleotide sequence ID" value="NZ_CP033507.1"/>
</dbReference>
<organism evidence="1 2">
    <name type="scientific">Mesorhizobium jarvisii</name>
    <dbReference type="NCBI Taxonomy" id="1777867"/>
    <lineage>
        <taxon>Bacteria</taxon>
        <taxon>Pseudomonadati</taxon>
        <taxon>Pseudomonadota</taxon>
        <taxon>Alphaproteobacteria</taxon>
        <taxon>Hyphomicrobiales</taxon>
        <taxon>Phyllobacteriaceae</taxon>
        <taxon>Mesorhizobium</taxon>
    </lineage>
</organism>
<dbReference type="AlphaFoldDB" id="A0A6M7TMA7"/>
<proteinExistence type="predicted"/>
<gene>
    <name evidence="1" type="ORF">D3242_01250</name>
</gene>
<evidence type="ECO:0000313" key="2">
    <source>
        <dbReference type="Proteomes" id="UP000275530"/>
    </source>
</evidence>
<keyword evidence="2" id="KW-1185">Reference proteome</keyword>
<protein>
    <submittedName>
        <fullName evidence="1">Uncharacterized protein</fullName>
    </submittedName>
</protein>
<evidence type="ECO:0000313" key="1">
    <source>
        <dbReference type="EMBL" id="RJT37902.1"/>
    </source>
</evidence>
<accession>A0A6M7TMA7</accession>
<reference evidence="1 2" key="1">
    <citation type="submission" date="2018-09" db="EMBL/GenBank/DDBJ databases">
        <title>Mesorhizobium carmichaelinearum sp. nov. isolated from Carmichaelinea spp. root nodules in New Zealand.</title>
        <authorList>
            <person name="De Meyer S.E."/>
        </authorList>
    </citation>
    <scope>NUCLEOTIDE SEQUENCE [LARGE SCALE GENOMIC DNA]</scope>
    <source>
        <strain evidence="1 2">LMG 28313</strain>
    </source>
</reference>
<name>A0A6M7TMA7_9HYPH</name>
<comment type="caution">
    <text evidence="1">The sequence shown here is derived from an EMBL/GenBank/DDBJ whole genome shotgun (WGS) entry which is preliminary data.</text>
</comment>